<reference evidence="2 3" key="1">
    <citation type="submission" date="2018-04" db="EMBL/GenBank/DDBJ databases">
        <title>Genomic Encyclopedia of Archaeal and Bacterial Type Strains, Phase II (KMG-II): from individual species to whole genera.</title>
        <authorList>
            <person name="Goeker M."/>
        </authorList>
    </citation>
    <scope>NUCLEOTIDE SEQUENCE [LARGE SCALE GENOMIC DNA]</scope>
    <source>
        <strain evidence="2 3">DSM 21823</strain>
    </source>
</reference>
<accession>A0A2T6ATF4</accession>
<comment type="caution">
    <text evidence="2">The sequence shown here is derived from an EMBL/GenBank/DDBJ whole genome shotgun (WGS) entry which is preliminary data.</text>
</comment>
<dbReference type="InterPro" id="IPR032876">
    <property type="entry name" value="J_dom"/>
</dbReference>
<evidence type="ECO:0000313" key="3">
    <source>
        <dbReference type="Proteomes" id="UP000244224"/>
    </source>
</evidence>
<feature type="domain" description="Tip attachment protein J" evidence="1">
    <location>
        <begin position="378"/>
        <end position="500"/>
    </location>
</feature>
<dbReference type="EMBL" id="QBKP01000014">
    <property type="protein sequence ID" value="PTX46996.1"/>
    <property type="molecule type" value="Genomic_DNA"/>
</dbReference>
<dbReference type="Pfam" id="PF13550">
    <property type="entry name" value="Phage-tail_3"/>
    <property type="match status" value="1"/>
</dbReference>
<proteinExistence type="predicted"/>
<gene>
    <name evidence="2" type="ORF">C8N34_11416</name>
</gene>
<dbReference type="Proteomes" id="UP000244224">
    <property type="component" value="Unassembled WGS sequence"/>
</dbReference>
<protein>
    <submittedName>
        <fullName evidence="2">Putative tail protein</fullName>
    </submittedName>
</protein>
<evidence type="ECO:0000259" key="1">
    <source>
        <dbReference type="Pfam" id="PF13550"/>
    </source>
</evidence>
<dbReference type="RefSeq" id="WP_158640738.1">
    <property type="nucleotide sequence ID" value="NZ_VLLH01000014.1"/>
</dbReference>
<sequence length="984" mass="107214">MSTGKKMTTPVWDMKMSTHFGVALGAEALFGIKIKDKLCWPPEQVDGDDTVEKCPTLSYRRINADVDLNDIRTIGAADPAPCIDPNNPQIMTGPRDEYISEPELFGGDTNGTGGVRGLFSWLPGKINQVLPTFITSRLKEDNDQCPSYRGLASVFFSGSRKPTLGTDQNGLVIGGKVVGKVNSSNNQGFVWGVNDPYVPNASLRVWRRPKAEPLRKFAEFFLNPYNVGIYPGKQYQVLAVQTPLSPARRKPDGDDGEMLPRGGGFPGANPAAVLYELVSSGAYEISATEDAIDKDSFLICARRLAYEDMGISFAWVDQDTVREVVNEVCKHVGAAVFIHPKTGLYTMRLLRPETDFDAIQSRQGERIPRPWVTGFVLDPSNAELDGDFERKTWTDVVNSLTVKYTDDETSEENAITVQNQVAIAAAGGRINDGTMNGYMFRSEETAHAAGVRELGNISRPILRASWNLSRKAWSLAPFDVITVNWPSEGLVGVKFRIMSVDYGTPRDRTVKIDAVQDVFGDVKPRVAYVPQAPLWRPDSRPTMRQPWFSPASAPMLIRNGVTIEEVEQLDEDQDAAVIHMISSDGPLDSADAFVHLAGESYSQNGVPIEALPRAVLGYPLPAQTTTVLNFYELDFGRQERDPDVGDVLVFVRPRPDKTSLNGYWQTIGGGRQSSLTWDAGYGTAFSPIKLHWGVGTAAMALDPASQRSDTMVGLAPAFHEEVCVITALNRDTGDVTVRRGCWDTVPAPIPSDAWVFHMKNRPPVPRSASPDGEFVYSVYRPKNASAVSRGTTQQYSHVATARQAMPARPGNVRLVIGGETHHIGSKPVLDDAADVTVRWASRNRMLDDASPAAWTAGNITPESGQSHYVRVWRRVRRDAAGDAPAVLVAQFYNLGGDSYVVPATVFTNSMTDPDWNPGQVESDIEVGAAFVIEVGAMRMTSGTTLGEPGASAQMSAQAALMLLDVGTAPGGWGNRYGEDYGGAA</sequence>
<organism evidence="2 3">
    <name type="scientific">Gemmobacter caeni</name>
    <dbReference type="NCBI Taxonomy" id="589035"/>
    <lineage>
        <taxon>Bacteria</taxon>
        <taxon>Pseudomonadati</taxon>
        <taxon>Pseudomonadota</taxon>
        <taxon>Alphaproteobacteria</taxon>
        <taxon>Rhodobacterales</taxon>
        <taxon>Paracoccaceae</taxon>
        <taxon>Gemmobacter</taxon>
    </lineage>
</organism>
<name>A0A2T6ATF4_9RHOB</name>
<evidence type="ECO:0000313" key="2">
    <source>
        <dbReference type="EMBL" id="PTX46996.1"/>
    </source>
</evidence>
<keyword evidence="3" id="KW-1185">Reference proteome</keyword>
<dbReference type="AlphaFoldDB" id="A0A2T6ATF4"/>